<feature type="transmembrane region" description="Helical" evidence="1">
    <location>
        <begin position="43"/>
        <end position="65"/>
    </location>
</feature>
<keyword evidence="1" id="KW-1133">Transmembrane helix</keyword>
<reference evidence="3" key="1">
    <citation type="submission" date="2017-06" db="EMBL/GenBank/DDBJ databases">
        <title>Whole genome sequence of Laribacter hongkongensis LHGZ1.</title>
        <authorList>
            <person name="Chen D."/>
            <person name="Wu H."/>
            <person name="Chen J."/>
        </authorList>
    </citation>
    <scope>NUCLEOTIDE SEQUENCE [LARGE SCALE GENOMIC DNA]</scope>
    <source>
        <strain evidence="3">LHGZ1</strain>
    </source>
</reference>
<name>A0A248LJN7_9NEIS</name>
<evidence type="ECO:0000313" key="2">
    <source>
        <dbReference type="EMBL" id="ASJ24393.1"/>
    </source>
</evidence>
<keyword evidence="1" id="KW-0472">Membrane</keyword>
<dbReference type="AlphaFoldDB" id="A0A248LJN7"/>
<proteinExistence type="predicted"/>
<protein>
    <submittedName>
        <fullName evidence="2">Uncharacterized protein</fullName>
    </submittedName>
</protein>
<dbReference type="RefSeq" id="WP_147640156.1">
    <property type="nucleotide sequence ID" value="NZ_CP022115.1"/>
</dbReference>
<evidence type="ECO:0000313" key="3">
    <source>
        <dbReference type="Proteomes" id="UP000197424"/>
    </source>
</evidence>
<dbReference type="Proteomes" id="UP000197424">
    <property type="component" value="Chromosome"/>
</dbReference>
<dbReference type="EMBL" id="CP022115">
    <property type="protein sequence ID" value="ASJ24393.1"/>
    <property type="molecule type" value="Genomic_DNA"/>
</dbReference>
<accession>A0A248LJN7</accession>
<gene>
    <name evidence="2" type="ORF">LHGZ1_1562</name>
</gene>
<evidence type="ECO:0000256" key="1">
    <source>
        <dbReference type="SAM" id="Phobius"/>
    </source>
</evidence>
<organism evidence="2 3">
    <name type="scientific">Laribacter hongkongensis</name>
    <dbReference type="NCBI Taxonomy" id="168471"/>
    <lineage>
        <taxon>Bacteria</taxon>
        <taxon>Pseudomonadati</taxon>
        <taxon>Pseudomonadota</taxon>
        <taxon>Betaproteobacteria</taxon>
        <taxon>Neisseriales</taxon>
        <taxon>Aquaspirillaceae</taxon>
        <taxon>Laribacter</taxon>
    </lineage>
</organism>
<keyword evidence="1" id="KW-0812">Transmembrane</keyword>
<sequence length="72" mass="7653">MMRYPVMAERMGRLSGWLVLAVSAALGAVHVGGPTWEDKLYGAMAGVLLMGLVVPGVAAVAWLLMRLARTGR</sequence>